<dbReference type="AlphaFoldDB" id="A0A7W7SK94"/>
<feature type="transmembrane region" description="Helical" evidence="6">
    <location>
        <begin position="293"/>
        <end position="309"/>
    </location>
</feature>
<gene>
    <name evidence="7" type="ORF">FHR38_000080</name>
</gene>
<keyword evidence="4 6" id="KW-1133">Transmembrane helix</keyword>
<dbReference type="Proteomes" id="UP000578819">
    <property type="component" value="Unassembled WGS sequence"/>
</dbReference>
<sequence length="368" mass="37750">MTTSQLRARLSMPGPMRYANPLIRSTLLRHLLFAVVAGAGLFALTGALGPFRNYQLATVAAYLCATAGLTVLTGLNGQLSLGHGALMATGAYTVALTQNALADTGRVSGGYLLLSLALGVLVTVVAGTVIGAAAARLRGPYLAGVTLAVAVVVPALTTTFRGVFNSEQGLSVYLAPAPESLGLYFPYERWQAWIAIIGALLTLLLLGNLIHSRFGRHLRAVRDDEVAARLAGIHVGRTQVLAFVVSAGCAGLGGGLLAVLAQSVSPGAFSLTLSLYLLMAIVIGGLGSLAGALWGALLLVALPALTSTITDLADPSAAVAQRLDGNLSLAIFGVTLIVVVIAAPGGVQGLLRRVGRFVGARWRVPTGR</sequence>
<evidence type="ECO:0000313" key="7">
    <source>
        <dbReference type="EMBL" id="MBB4956347.1"/>
    </source>
</evidence>
<dbReference type="Pfam" id="PF02653">
    <property type="entry name" value="BPD_transp_2"/>
    <property type="match status" value="1"/>
</dbReference>
<proteinExistence type="predicted"/>
<reference evidence="7 8" key="1">
    <citation type="submission" date="2020-08" db="EMBL/GenBank/DDBJ databases">
        <title>Sequencing the genomes of 1000 actinobacteria strains.</title>
        <authorList>
            <person name="Klenk H.-P."/>
        </authorList>
    </citation>
    <scope>NUCLEOTIDE SEQUENCE [LARGE SCALE GENOMIC DNA]</scope>
    <source>
        <strain evidence="7 8">DSM 45886</strain>
    </source>
</reference>
<protein>
    <submittedName>
        <fullName evidence="7">Branched-chain amino acid transport system permease protein</fullName>
    </submittedName>
</protein>
<feature type="transmembrane region" description="Helical" evidence="6">
    <location>
        <begin position="27"/>
        <end position="48"/>
    </location>
</feature>
<feature type="transmembrane region" description="Helical" evidence="6">
    <location>
        <begin position="267"/>
        <end position="286"/>
    </location>
</feature>
<feature type="transmembrane region" description="Helical" evidence="6">
    <location>
        <begin position="79"/>
        <end position="98"/>
    </location>
</feature>
<keyword evidence="3 6" id="KW-0812">Transmembrane</keyword>
<dbReference type="RefSeq" id="WP_376771363.1">
    <property type="nucleotide sequence ID" value="NZ_JACHJW010000001.1"/>
</dbReference>
<dbReference type="EMBL" id="JACHJW010000001">
    <property type="protein sequence ID" value="MBB4956347.1"/>
    <property type="molecule type" value="Genomic_DNA"/>
</dbReference>
<feature type="transmembrane region" description="Helical" evidence="6">
    <location>
        <begin position="329"/>
        <end position="351"/>
    </location>
</feature>
<feature type="transmembrane region" description="Helical" evidence="6">
    <location>
        <begin position="190"/>
        <end position="210"/>
    </location>
</feature>
<comment type="caution">
    <text evidence="7">The sequence shown here is derived from an EMBL/GenBank/DDBJ whole genome shotgun (WGS) entry which is preliminary data.</text>
</comment>
<dbReference type="GO" id="GO:0015658">
    <property type="term" value="F:branched-chain amino acid transmembrane transporter activity"/>
    <property type="evidence" value="ECO:0007669"/>
    <property type="project" value="InterPro"/>
</dbReference>
<feature type="transmembrane region" description="Helical" evidence="6">
    <location>
        <begin position="110"/>
        <end position="134"/>
    </location>
</feature>
<organism evidence="7 8">
    <name type="scientific">Micromonospora polyrhachis</name>
    <dbReference type="NCBI Taxonomy" id="1282883"/>
    <lineage>
        <taxon>Bacteria</taxon>
        <taxon>Bacillati</taxon>
        <taxon>Actinomycetota</taxon>
        <taxon>Actinomycetes</taxon>
        <taxon>Micromonosporales</taxon>
        <taxon>Micromonosporaceae</taxon>
        <taxon>Micromonospora</taxon>
    </lineage>
</organism>
<feature type="transmembrane region" description="Helical" evidence="6">
    <location>
        <begin position="141"/>
        <end position="164"/>
    </location>
</feature>
<dbReference type="GO" id="GO:0005886">
    <property type="term" value="C:plasma membrane"/>
    <property type="evidence" value="ECO:0007669"/>
    <property type="project" value="UniProtKB-SubCell"/>
</dbReference>
<evidence type="ECO:0000256" key="3">
    <source>
        <dbReference type="ARBA" id="ARBA00022692"/>
    </source>
</evidence>
<evidence type="ECO:0000256" key="4">
    <source>
        <dbReference type="ARBA" id="ARBA00022989"/>
    </source>
</evidence>
<evidence type="ECO:0000256" key="5">
    <source>
        <dbReference type="ARBA" id="ARBA00023136"/>
    </source>
</evidence>
<keyword evidence="8" id="KW-1185">Reference proteome</keyword>
<dbReference type="PANTHER" id="PTHR30482:SF1">
    <property type="entry name" value="BRANCHED-CHAIN AMINO ACID TRANSPORT PERMEASE PROTEIN LIVM-RELATED"/>
    <property type="match status" value="1"/>
</dbReference>
<evidence type="ECO:0000256" key="6">
    <source>
        <dbReference type="SAM" id="Phobius"/>
    </source>
</evidence>
<evidence type="ECO:0000256" key="2">
    <source>
        <dbReference type="ARBA" id="ARBA00022475"/>
    </source>
</evidence>
<keyword evidence="2" id="KW-1003">Cell membrane</keyword>
<dbReference type="PANTHER" id="PTHR30482">
    <property type="entry name" value="HIGH-AFFINITY BRANCHED-CHAIN AMINO ACID TRANSPORT SYSTEM PERMEASE"/>
    <property type="match status" value="1"/>
</dbReference>
<evidence type="ECO:0000256" key="1">
    <source>
        <dbReference type="ARBA" id="ARBA00004651"/>
    </source>
</evidence>
<feature type="transmembrane region" description="Helical" evidence="6">
    <location>
        <begin position="54"/>
        <end position="72"/>
    </location>
</feature>
<name>A0A7W7SK94_9ACTN</name>
<comment type="subcellular location">
    <subcellularLocation>
        <location evidence="1">Cell membrane</location>
        <topology evidence="1">Multi-pass membrane protein</topology>
    </subcellularLocation>
</comment>
<dbReference type="CDD" id="cd06581">
    <property type="entry name" value="TM_PBP1_LivM_like"/>
    <property type="match status" value="1"/>
</dbReference>
<evidence type="ECO:0000313" key="8">
    <source>
        <dbReference type="Proteomes" id="UP000578819"/>
    </source>
</evidence>
<feature type="transmembrane region" description="Helical" evidence="6">
    <location>
        <begin position="240"/>
        <end position="261"/>
    </location>
</feature>
<accession>A0A7W7SK94</accession>
<keyword evidence="5 6" id="KW-0472">Membrane</keyword>
<dbReference type="InterPro" id="IPR001851">
    <property type="entry name" value="ABC_transp_permease"/>
</dbReference>
<dbReference type="InterPro" id="IPR043428">
    <property type="entry name" value="LivM-like"/>
</dbReference>